<reference evidence="11 12" key="1">
    <citation type="journal article" date="2013" name="Nat. Biotechnol.">
        <title>Genome sequences of rare, uncultured bacteria obtained by differential coverage binning of multiple metagenomes.</title>
        <authorList>
            <person name="Albertsen M."/>
            <person name="Hugenholtz P."/>
            <person name="Skarshewski A."/>
            <person name="Nielsen K.L."/>
            <person name="Tyson G.W."/>
            <person name="Nielsen P.H."/>
        </authorList>
    </citation>
    <scope>NUCLEOTIDE SEQUENCE [LARGE SCALE GENOMIC DNA]</scope>
    <source>
        <strain evidence="11">TM71</strain>
    </source>
</reference>
<dbReference type="InterPro" id="IPR014721">
    <property type="entry name" value="Ribsml_uS5_D2-typ_fold_subgr"/>
</dbReference>
<dbReference type="InterPro" id="IPR013810">
    <property type="entry name" value="Ribosomal_uS5_N"/>
</dbReference>
<keyword evidence="4 7" id="KW-0689">Ribosomal protein</keyword>
<evidence type="ECO:0000256" key="5">
    <source>
        <dbReference type="ARBA" id="ARBA00023274"/>
    </source>
</evidence>
<comment type="function">
    <text evidence="7">With S4 and S12 plays an important role in translational accuracy.</text>
</comment>
<dbReference type="GO" id="GO:0015935">
    <property type="term" value="C:small ribosomal subunit"/>
    <property type="evidence" value="ECO:0007669"/>
    <property type="project" value="InterPro"/>
</dbReference>
<dbReference type="Pfam" id="PF03719">
    <property type="entry name" value="Ribosomal_S5_C"/>
    <property type="match status" value="1"/>
</dbReference>
<dbReference type="EMBL" id="CP005957">
    <property type="protein sequence ID" value="AGL62703.1"/>
    <property type="molecule type" value="Genomic_DNA"/>
</dbReference>
<comment type="domain">
    <text evidence="7">The N-terminal domain interacts with the head of the 30S subunit; the C-terminal domain interacts with the body and contacts protein S4. The interaction surface between S4 and S5 is involved in control of translational fidelity.</text>
</comment>
<protein>
    <recommendedName>
        <fullName evidence="6 7">Small ribosomal subunit protein uS5</fullName>
    </recommendedName>
</protein>
<organism evidence="11 12">
    <name type="scientific">Candidatus Saccharimonas aalborgensis</name>
    <dbReference type="NCBI Taxonomy" id="1332188"/>
    <lineage>
        <taxon>Bacteria</taxon>
        <taxon>Candidatus Saccharimonadota</taxon>
        <taxon>Candidatus Saccharimonadia</taxon>
        <taxon>Candidatus Saccharimonadales</taxon>
        <taxon>Candidatus Saccharimonadaceae</taxon>
        <taxon>Candidatus Saccharimonas</taxon>
    </lineage>
</organism>
<feature type="region of interest" description="Disordered" evidence="9">
    <location>
        <begin position="1"/>
        <end position="32"/>
    </location>
</feature>
<dbReference type="GO" id="GO:0005737">
    <property type="term" value="C:cytoplasm"/>
    <property type="evidence" value="ECO:0007669"/>
    <property type="project" value="UniProtKB-ARBA"/>
</dbReference>
<evidence type="ECO:0000256" key="6">
    <source>
        <dbReference type="ARBA" id="ARBA00035255"/>
    </source>
</evidence>
<dbReference type="GO" id="GO:0006412">
    <property type="term" value="P:translation"/>
    <property type="evidence" value="ECO:0007669"/>
    <property type="project" value="UniProtKB-UniRule"/>
</dbReference>
<name>R4PM34_9BACT</name>
<dbReference type="OrthoDB" id="9809045at2"/>
<dbReference type="Proteomes" id="UP000013893">
    <property type="component" value="Chromosome"/>
</dbReference>
<accession>R4PM34</accession>
<proteinExistence type="inferred from homology"/>
<dbReference type="InterPro" id="IPR020568">
    <property type="entry name" value="Ribosomal_Su5_D2-typ_SF"/>
</dbReference>
<dbReference type="HOGENOM" id="CLU_065898_2_2_0"/>
<comment type="subunit">
    <text evidence="7">Part of the 30S ribosomal subunit. Contacts proteins S4 and S8.</text>
</comment>
<dbReference type="PANTHER" id="PTHR48277:SF1">
    <property type="entry name" value="MITOCHONDRIAL RIBOSOMAL PROTEIN S5"/>
    <property type="match status" value="1"/>
</dbReference>
<dbReference type="HAMAP" id="MF_01307_B">
    <property type="entry name" value="Ribosomal_uS5_B"/>
    <property type="match status" value="1"/>
</dbReference>
<dbReference type="Gene3D" id="3.30.160.20">
    <property type="match status" value="1"/>
</dbReference>
<dbReference type="GO" id="GO:0003735">
    <property type="term" value="F:structural constituent of ribosome"/>
    <property type="evidence" value="ECO:0007669"/>
    <property type="project" value="UniProtKB-UniRule"/>
</dbReference>
<dbReference type="PATRIC" id="fig|1332188.3.peg.999"/>
<dbReference type="KEGG" id="saal:L336_1004"/>
<keyword evidence="2 7" id="KW-0699">rRNA-binding</keyword>
<evidence type="ECO:0000256" key="2">
    <source>
        <dbReference type="ARBA" id="ARBA00022730"/>
    </source>
</evidence>
<feature type="region of interest" description="Disordered" evidence="9">
    <location>
        <begin position="183"/>
        <end position="219"/>
    </location>
</feature>
<dbReference type="Pfam" id="PF00333">
    <property type="entry name" value="Ribosomal_S5"/>
    <property type="match status" value="1"/>
</dbReference>
<evidence type="ECO:0000256" key="1">
    <source>
        <dbReference type="ARBA" id="ARBA00008945"/>
    </source>
</evidence>
<dbReference type="RefSeq" id="WP_015642153.1">
    <property type="nucleotide sequence ID" value="NC_021219.1"/>
</dbReference>
<dbReference type="SUPFAM" id="SSF54768">
    <property type="entry name" value="dsRNA-binding domain-like"/>
    <property type="match status" value="1"/>
</dbReference>
<evidence type="ECO:0000313" key="11">
    <source>
        <dbReference type="EMBL" id="AGL62703.1"/>
    </source>
</evidence>
<dbReference type="PANTHER" id="PTHR48277">
    <property type="entry name" value="MITOCHONDRIAL RIBOSOMAL PROTEIN S5"/>
    <property type="match status" value="1"/>
</dbReference>
<keyword evidence="3 7" id="KW-0694">RNA-binding</keyword>
<keyword evidence="5 7" id="KW-0687">Ribonucleoprotein</keyword>
<feature type="compositionally biased region" description="Basic and acidic residues" evidence="9">
    <location>
        <begin position="183"/>
        <end position="203"/>
    </location>
</feature>
<dbReference type="NCBIfam" id="TIGR01021">
    <property type="entry name" value="rpsE_bact"/>
    <property type="match status" value="1"/>
</dbReference>
<evidence type="ECO:0000313" key="12">
    <source>
        <dbReference type="Proteomes" id="UP000013893"/>
    </source>
</evidence>
<dbReference type="AlphaFoldDB" id="R4PM34"/>
<dbReference type="SUPFAM" id="SSF54211">
    <property type="entry name" value="Ribosomal protein S5 domain 2-like"/>
    <property type="match status" value="1"/>
</dbReference>
<dbReference type="InterPro" id="IPR005712">
    <property type="entry name" value="Ribosomal_uS5_bac-type"/>
</dbReference>
<dbReference type="PROSITE" id="PS50881">
    <property type="entry name" value="S5_DSRBD"/>
    <property type="match status" value="1"/>
</dbReference>
<feature type="domain" description="S5 DRBM" evidence="10">
    <location>
        <begin position="35"/>
        <end position="98"/>
    </location>
</feature>
<dbReference type="FunFam" id="3.30.230.10:FF:000002">
    <property type="entry name" value="30S ribosomal protein S5"/>
    <property type="match status" value="1"/>
</dbReference>
<evidence type="ECO:0000259" key="10">
    <source>
        <dbReference type="PROSITE" id="PS50881"/>
    </source>
</evidence>
<dbReference type="GO" id="GO:0019843">
    <property type="term" value="F:rRNA binding"/>
    <property type="evidence" value="ECO:0007669"/>
    <property type="project" value="UniProtKB-UniRule"/>
</dbReference>
<evidence type="ECO:0000256" key="3">
    <source>
        <dbReference type="ARBA" id="ARBA00022884"/>
    </source>
</evidence>
<comment type="similarity">
    <text evidence="1 7 8">Belongs to the universal ribosomal protein uS5 family.</text>
</comment>
<comment type="function">
    <text evidence="7">Located at the back of the 30S subunit body where it stabilizes the conformation of the head with respect to the body.</text>
</comment>
<feature type="compositionally biased region" description="Basic and acidic residues" evidence="9">
    <location>
        <begin position="19"/>
        <end position="32"/>
    </location>
</feature>
<evidence type="ECO:0000256" key="7">
    <source>
        <dbReference type="HAMAP-Rule" id="MF_01307"/>
    </source>
</evidence>
<evidence type="ECO:0000256" key="4">
    <source>
        <dbReference type="ARBA" id="ARBA00022980"/>
    </source>
</evidence>
<sequence>MADTTAQTTPRGSRPARGGRRDDRRNQTPEAPKEFEEVVINIDRVARVVSGGRRFRFKALVVVGNRKNKIGVGVSKGSDVQTAIAKATDVAKKHLVTIPVVNETIPHETEVKLSGARVLIKPAAPGTGIIAGGVVRSVISVTGIRNMLSKSLGSTNKVNIAYATVEALSSLVPREKWLTTTEKTTRKAALAEKKTAQSDDKPAVKKAPAKKVAPKKETK</sequence>
<evidence type="ECO:0000256" key="8">
    <source>
        <dbReference type="RuleBase" id="RU003823"/>
    </source>
</evidence>
<dbReference type="Gene3D" id="3.30.230.10">
    <property type="match status" value="1"/>
</dbReference>
<gene>
    <name evidence="7 11" type="primary">rpsE</name>
    <name evidence="11" type="ORF">L336_1004</name>
</gene>
<dbReference type="InterPro" id="IPR005324">
    <property type="entry name" value="Ribosomal_uS5_C"/>
</dbReference>
<dbReference type="STRING" id="1332188.L336_1004"/>
<dbReference type="InterPro" id="IPR000851">
    <property type="entry name" value="Ribosomal_uS5"/>
</dbReference>
<keyword evidence="12" id="KW-1185">Reference proteome</keyword>
<evidence type="ECO:0000256" key="9">
    <source>
        <dbReference type="SAM" id="MobiDB-lite"/>
    </source>
</evidence>